<reference evidence="2 3" key="1">
    <citation type="submission" date="2023-06" db="EMBL/GenBank/DDBJ databases">
        <title>Five Gram-positive bacteria isolated from mangrove sediments in Shenzhen, Guangdong, China.</title>
        <authorList>
            <person name="Yu S."/>
            <person name="Zheng W."/>
            <person name="Huang Y."/>
        </authorList>
    </citation>
    <scope>NUCLEOTIDE SEQUENCE [LARGE SCALE GENOMIC DNA]</scope>
    <source>
        <strain evidence="2 3">SaN35-3</strain>
    </source>
</reference>
<name>A0ABY9JWX1_9BACI</name>
<dbReference type="PANTHER" id="PTHR33744">
    <property type="entry name" value="CARBOHYDRATE DIACID REGULATOR"/>
    <property type="match status" value="1"/>
</dbReference>
<dbReference type="InterPro" id="IPR042070">
    <property type="entry name" value="PucR_C-HTH_sf"/>
</dbReference>
<dbReference type="InterPro" id="IPR051448">
    <property type="entry name" value="CdaR-like_regulators"/>
</dbReference>
<dbReference type="RefSeq" id="WP_226539375.1">
    <property type="nucleotide sequence ID" value="NZ_CP129013.1"/>
</dbReference>
<dbReference type="InterPro" id="IPR009057">
    <property type="entry name" value="Homeodomain-like_sf"/>
</dbReference>
<dbReference type="PANTHER" id="PTHR33744:SF15">
    <property type="entry name" value="CARBOHYDRATE DIACID REGULATOR"/>
    <property type="match status" value="1"/>
</dbReference>
<dbReference type="Pfam" id="PF13556">
    <property type="entry name" value="HTH_30"/>
    <property type="match status" value="1"/>
</dbReference>
<dbReference type="Gene3D" id="1.10.10.2840">
    <property type="entry name" value="PucR C-terminal helix-turn-helix domain"/>
    <property type="match status" value="1"/>
</dbReference>
<dbReference type="Proteomes" id="UP001197974">
    <property type="component" value="Chromosome"/>
</dbReference>
<dbReference type="EMBL" id="CP129013">
    <property type="protein sequence ID" value="WLR42798.1"/>
    <property type="molecule type" value="Genomic_DNA"/>
</dbReference>
<dbReference type="SUPFAM" id="SSF46689">
    <property type="entry name" value="Homeodomain-like"/>
    <property type="match status" value="1"/>
</dbReference>
<evidence type="ECO:0000313" key="3">
    <source>
        <dbReference type="Proteomes" id="UP001197974"/>
    </source>
</evidence>
<keyword evidence="3" id="KW-1185">Reference proteome</keyword>
<accession>A0ABY9JWX1</accession>
<proteinExistence type="predicted"/>
<sequence length="291" mass="34442">MFKKLSEIYKENFSTKYSDNPQFQYFITDEGEIFGINKNVLTKKEFEILSLFYNHYSPPLNQKTNTYSWYEFLFNNGEIPTIKDKTSMRCIYFFLQNPLDSQKDFEEAISGLIEEPIICWFDYQSGLIVYTSEHLTISENDWEQWINSFTTDLLINIQLFIGQLHHINNSGVKKIHREMRLINETRSSLPSHVLKTVYQLQFDYLLKSNHQVIQDLSSDKLLDSLSDVELRKTLKVLIENHLNLSLTAKEMYIHRNSLQYRLDKFSTNTGIQLKDFSQVSFVYWLIKAMGN</sequence>
<evidence type="ECO:0000259" key="1">
    <source>
        <dbReference type="Pfam" id="PF13556"/>
    </source>
</evidence>
<evidence type="ECO:0000313" key="2">
    <source>
        <dbReference type="EMBL" id="WLR42798.1"/>
    </source>
</evidence>
<organism evidence="2 3">
    <name type="scientific">Bacillus carboniphilus</name>
    <dbReference type="NCBI Taxonomy" id="86663"/>
    <lineage>
        <taxon>Bacteria</taxon>
        <taxon>Bacillati</taxon>
        <taxon>Bacillota</taxon>
        <taxon>Bacilli</taxon>
        <taxon>Bacillales</taxon>
        <taxon>Bacillaceae</taxon>
        <taxon>Bacillus</taxon>
    </lineage>
</organism>
<feature type="domain" description="PucR C-terminal helix-turn-helix" evidence="1">
    <location>
        <begin position="230"/>
        <end position="283"/>
    </location>
</feature>
<dbReference type="InterPro" id="IPR025736">
    <property type="entry name" value="PucR_C-HTH_dom"/>
</dbReference>
<gene>
    <name evidence="2" type="ORF">LC087_00700</name>
</gene>
<protein>
    <submittedName>
        <fullName evidence="2">Helix-turn-helix domain-containing protein</fullName>
    </submittedName>
</protein>